<dbReference type="SMART" id="SM00717">
    <property type="entry name" value="SANT"/>
    <property type="match status" value="1"/>
</dbReference>
<feature type="compositionally biased region" description="Acidic residues" evidence="1">
    <location>
        <begin position="126"/>
        <end position="138"/>
    </location>
</feature>
<dbReference type="PANTHER" id="PTHR44042">
    <property type="entry name" value="DUPLICATED HOMEODOMAIN-LIKE SUPERFAMILY PROTEIN-RELATED"/>
    <property type="match status" value="1"/>
</dbReference>
<dbReference type="AlphaFoldDB" id="A0A9E7K3N8"/>
<feature type="compositionally biased region" description="Polar residues" evidence="1">
    <location>
        <begin position="113"/>
        <end position="122"/>
    </location>
</feature>
<evidence type="ECO:0000313" key="4">
    <source>
        <dbReference type="Proteomes" id="UP001055439"/>
    </source>
</evidence>
<name>A0A9E7K3N8_9LILI</name>
<evidence type="ECO:0000259" key="2">
    <source>
        <dbReference type="SMART" id="SM00717"/>
    </source>
</evidence>
<dbReference type="Pfam" id="PF00249">
    <property type="entry name" value="Myb_DNA-binding"/>
    <property type="match status" value="1"/>
</dbReference>
<dbReference type="PANTHER" id="PTHR44042:SF15">
    <property type="entry name" value="DUPLICATED HOMEODOMAIN-LIKE SUPERFAMILY PROTEIN"/>
    <property type="match status" value="1"/>
</dbReference>
<dbReference type="EMBL" id="CP097507">
    <property type="protein sequence ID" value="URE05243.1"/>
    <property type="molecule type" value="Genomic_DNA"/>
</dbReference>
<feature type="domain" description="Myb-like" evidence="2">
    <location>
        <begin position="8"/>
        <end position="62"/>
    </location>
</feature>
<protein>
    <recommendedName>
        <fullName evidence="2">Myb-like domain-containing protein</fullName>
    </recommendedName>
</protein>
<organism evidence="3 4">
    <name type="scientific">Musa troglodytarum</name>
    <name type="common">fe'i banana</name>
    <dbReference type="NCBI Taxonomy" id="320322"/>
    <lineage>
        <taxon>Eukaryota</taxon>
        <taxon>Viridiplantae</taxon>
        <taxon>Streptophyta</taxon>
        <taxon>Embryophyta</taxon>
        <taxon>Tracheophyta</taxon>
        <taxon>Spermatophyta</taxon>
        <taxon>Magnoliopsida</taxon>
        <taxon>Liliopsida</taxon>
        <taxon>Zingiberales</taxon>
        <taxon>Musaceae</taxon>
        <taxon>Musa</taxon>
    </lineage>
</organism>
<dbReference type="InterPro" id="IPR009057">
    <property type="entry name" value="Homeodomain-like_sf"/>
</dbReference>
<proteinExistence type="predicted"/>
<reference evidence="3" key="1">
    <citation type="submission" date="2022-05" db="EMBL/GenBank/DDBJ databases">
        <title>The Musa troglodytarum L. genome provides insights into the mechanism of non-climacteric behaviour and enrichment of carotenoids.</title>
        <authorList>
            <person name="Wang J."/>
        </authorList>
    </citation>
    <scope>NUCLEOTIDE SEQUENCE</scope>
    <source>
        <tissue evidence="3">Leaf</tissue>
    </source>
</reference>
<dbReference type="InterPro" id="IPR001005">
    <property type="entry name" value="SANT/Myb"/>
</dbReference>
<dbReference type="SUPFAM" id="SSF46689">
    <property type="entry name" value="Homeodomain-like"/>
    <property type="match status" value="1"/>
</dbReference>
<sequence length="145" mass="15913">MDAGKQSSSTIWTREDVRRFEVALVKYIEGNQIPVPWDKVAAYLPGRTVAEVKDHYDELVEDICRTDPYALSLPYCYLPEESDAGCSDGNIGSVVEPTRDQGEITSAAEGNPGQRNDTSCVSVLTEELDPSENDEQGQEAETKGP</sequence>
<dbReference type="Proteomes" id="UP001055439">
    <property type="component" value="Chromosome 5"/>
</dbReference>
<keyword evidence="4" id="KW-1185">Reference proteome</keyword>
<gene>
    <name evidence="3" type="ORF">MUK42_19911</name>
</gene>
<dbReference type="EMBL" id="CP097507">
    <property type="protein sequence ID" value="URE05241.1"/>
    <property type="molecule type" value="Genomic_DNA"/>
</dbReference>
<dbReference type="EMBL" id="CP097507">
    <property type="protein sequence ID" value="URE05242.1"/>
    <property type="molecule type" value="Genomic_DNA"/>
</dbReference>
<evidence type="ECO:0000313" key="3">
    <source>
        <dbReference type="EMBL" id="URE05243.1"/>
    </source>
</evidence>
<dbReference type="OrthoDB" id="118550at2759"/>
<accession>A0A9E7K3N8</accession>
<evidence type="ECO:0000256" key="1">
    <source>
        <dbReference type="SAM" id="MobiDB-lite"/>
    </source>
</evidence>
<dbReference type="Gene3D" id="1.10.10.60">
    <property type="entry name" value="Homeodomain-like"/>
    <property type="match status" value="1"/>
</dbReference>
<dbReference type="CDD" id="cd00167">
    <property type="entry name" value="SANT"/>
    <property type="match status" value="1"/>
</dbReference>
<feature type="region of interest" description="Disordered" evidence="1">
    <location>
        <begin position="87"/>
        <end position="145"/>
    </location>
</feature>